<dbReference type="NCBIfam" id="TIGR03623">
    <property type="entry name" value="probable DNA repair protein"/>
    <property type="match status" value="1"/>
</dbReference>
<feature type="domain" description="PD-(D/E)XK endonuclease-like" evidence="1">
    <location>
        <begin position="626"/>
        <end position="881"/>
    </location>
</feature>
<dbReference type="AlphaFoldDB" id="A4V819"/>
<dbReference type="InterPro" id="IPR019925">
    <property type="entry name" value="DNA_repair_protein_predicted"/>
</dbReference>
<dbReference type="InterPro" id="IPR027417">
    <property type="entry name" value="P-loop_NTPase"/>
</dbReference>
<evidence type="ECO:0000259" key="1">
    <source>
        <dbReference type="Pfam" id="PF12705"/>
    </source>
</evidence>
<accession>A4V819</accession>
<dbReference type="Proteomes" id="UP000002332">
    <property type="component" value="Plasmid pQBR103"/>
</dbReference>
<reference evidence="2 3" key="1">
    <citation type="journal article" date="2007" name="ISME J.">
        <title>Sequence-based analysis of pQBR103; a representative of a unique, transfer-proficient mega plasmid resident in the microbial community of sugar beet.</title>
        <authorList>
            <person name="Tett A."/>
            <person name="Spiers A.J."/>
            <person name="Crossman L.C."/>
            <person name="Ager D."/>
            <person name="Ciric L."/>
            <person name="Dow J.M."/>
            <person name="Fry J.C."/>
            <person name="Harris D."/>
            <person name="Lilley A."/>
            <person name="Oliver A."/>
            <person name="Parkhill J."/>
            <person name="Quail M.A."/>
            <person name="Rainey P.B."/>
            <person name="Saunders N.J."/>
            <person name="Seeger K."/>
            <person name="Snyder L.A.S."/>
            <person name="Squares R."/>
            <person name="Thomas C.M."/>
            <person name="Turner S.L."/>
            <person name="Zhang X.-X."/>
            <person name="Field D."/>
            <person name="Bailey M.J."/>
        </authorList>
    </citation>
    <scope>NUCLEOTIDE SEQUENCE [LARGE SCALE GENOMIC DNA]</scope>
    <source>
        <strain evidence="2 3">SBW25</strain>
    </source>
</reference>
<evidence type="ECO:0000313" key="2">
    <source>
        <dbReference type="EMBL" id="CAM96086.1"/>
    </source>
</evidence>
<proteinExistence type="predicted"/>
<sequence>MYRKRRSARMKFLSHLSNITDGTVVLASTERVARHIKLQAALLQAVGGKKAWFTKGQIMTITKWIETTWLELMPDEQALNPVQELATVKSVIDQSDLLPSNMISSTNAARRVGVAYSQVNKYLIGMDSDRFRFKEEFEAFLQWKTQLDSVCGAKQYVFRAHLPTLLLKAIKAGDVQPPERVIIVGMMSLNPAEKAVFDALEDLGTDVIIVSAEGDKTTPRLVRSHNNASEMLEVAQWVSNHLLPFVDAPHAAPSLAIVVPDIRSYKGPLIDALSLHTSPGSLMPAGPDGETRAPWDISSGATLGSRPMIRAAMDLLSITPDKADSETFSRVLRSRWIAGHVGESATRALLDLWFRDNLGLNMGGKDFLRAIGAYKGDAVPDFRKRFGGLLEKLVSGEQSRYPSEWADHFTEALNDMGWPGQSELDSANFQTLNAWAEALAMFRTLDAQLGTVQYERAFMWLREVVDTRQFQPRISHLAPVSILGYEDAIGLNFDALWIVGASNNVLPGRAEPSPFIPTDLQIDAGISDASSEGMLAYAQSVVSALLSSSADVTVSCPSHNEKGAAIGASELFGAWPATAPTLETKGDFLDDLMGKLDRNNYEQEEVPAVSDIELTDIKGGVRIFKDYAESPFFSFVRNRLRANMFPQPIIGLDPRIQGTMIHLVLEKFWTEVVTSKALKAFSVAELKAKVQHHTQLASEDLLYKLIWRYGMKLIMLEQRRIVDLTIEWLELEKKREFEFEVIGFEERHDIVVGQVPLTVSLDRRERIFLNDEQTVSRSVVFDYKTGQEMRMNSLNASTLTEPQLPIYATKIDLSVASVEPIDGIVLAQVNQKSLGFHARSNFSANLVEGKKARQEDVDTSDKWEAQKDAWNRQLDSMSAGFIRGEATLDLSGKGFPIGYEYIAPIAR</sequence>
<protein>
    <recommendedName>
        <fullName evidence="1">PD-(D/E)XK endonuclease-like domain-containing protein</fullName>
    </recommendedName>
</protein>
<keyword evidence="2" id="KW-0614">Plasmid</keyword>
<organism evidence="2 3">
    <name type="scientific">Pseudomonas fluorescens (strain SBW25)</name>
    <dbReference type="NCBI Taxonomy" id="216595"/>
    <lineage>
        <taxon>Bacteria</taxon>
        <taxon>Pseudomonadati</taxon>
        <taxon>Pseudomonadota</taxon>
        <taxon>Gammaproteobacteria</taxon>
        <taxon>Pseudomonadales</taxon>
        <taxon>Pseudomonadaceae</taxon>
        <taxon>Pseudomonas</taxon>
    </lineage>
</organism>
<geneLocation type="plasmid" evidence="2 3">
    <name>pQBR103</name>
</geneLocation>
<dbReference type="SUPFAM" id="SSF52540">
    <property type="entry name" value="P-loop containing nucleoside triphosphate hydrolases"/>
    <property type="match status" value="1"/>
</dbReference>
<dbReference type="PATRIC" id="fig|216595.4.peg.31"/>
<evidence type="ECO:0000313" key="3">
    <source>
        <dbReference type="Proteomes" id="UP000002332"/>
    </source>
</evidence>
<dbReference type="EMBL" id="AM235768">
    <property type="protein sequence ID" value="CAM96086.1"/>
    <property type="molecule type" value="Genomic_DNA"/>
</dbReference>
<gene>
    <name evidence="2" type="ordered locus">pQBR0054</name>
</gene>
<dbReference type="InterPro" id="IPR038726">
    <property type="entry name" value="PDDEXK_AddAB-type"/>
</dbReference>
<dbReference type="Pfam" id="PF12705">
    <property type="entry name" value="PDDEXK_1"/>
    <property type="match status" value="1"/>
</dbReference>
<name>A4V819_PSEFS</name>